<evidence type="ECO:0000313" key="10">
    <source>
        <dbReference type="Proteomes" id="UP000217349"/>
    </source>
</evidence>
<dbReference type="GO" id="GO:0042626">
    <property type="term" value="F:ATPase-coupled transmembrane transporter activity"/>
    <property type="evidence" value="ECO:0007669"/>
    <property type="project" value="TreeGrafter"/>
</dbReference>
<gene>
    <name evidence="9" type="ORF">SJPD1_1602</name>
</gene>
<dbReference type="InterPro" id="IPR027417">
    <property type="entry name" value="P-loop_NTPase"/>
</dbReference>
<evidence type="ECO:0000313" key="9">
    <source>
        <dbReference type="EMBL" id="ATB69709.1"/>
    </source>
</evidence>
<evidence type="ECO:0000256" key="3">
    <source>
        <dbReference type="ARBA" id="ARBA00022475"/>
    </source>
</evidence>
<dbReference type="EMBL" id="CP023275">
    <property type="protein sequence ID" value="ATB69709.1"/>
    <property type="molecule type" value="Genomic_DNA"/>
</dbReference>
<proteinExistence type="predicted"/>
<keyword evidence="2" id="KW-0813">Transport</keyword>
<dbReference type="CDD" id="cd03225">
    <property type="entry name" value="ABC_cobalt_CbiO_domain1"/>
    <property type="match status" value="1"/>
</dbReference>
<evidence type="ECO:0000256" key="6">
    <source>
        <dbReference type="ARBA" id="ARBA00022967"/>
    </source>
</evidence>
<organism evidence="9 10">
    <name type="scientific">Sulfurospirillum diekertiae</name>
    <dbReference type="NCBI Taxonomy" id="1854492"/>
    <lineage>
        <taxon>Bacteria</taxon>
        <taxon>Pseudomonadati</taxon>
        <taxon>Campylobacterota</taxon>
        <taxon>Epsilonproteobacteria</taxon>
        <taxon>Campylobacterales</taxon>
        <taxon>Sulfurospirillaceae</taxon>
        <taxon>Sulfurospirillum</taxon>
    </lineage>
</organism>
<dbReference type="SMART" id="SM00382">
    <property type="entry name" value="AAA"/>
    <property type="match status" value="1"/>
</dbReference>
<dbReference type="PANTHER" id="PTHR43553:SF27">
    <property type="entry name" value="ENERGY-COUPLING FACTOR TRANSPORTER ATP-BINDING PROTEIN ECFA2"/>
    <property type="match status" value="1"/>
</dbReference>
<evidence type="ECO:0000256" key="4">
    <source>
        <dbReference type="ARBA" id="ARBA00022741"/>
    </source>
</evidence>
<evidence type="ECO:0000256" key="5">
    <source>
        <dbReference type="ARBA" id="ARBA00022840"/>
    </source>
</evidence>
<name>A0A290HWG1_9BACT</name>
<keyword evidence="5 9" id="KW-0067">ATP-binding</keyword>
<dbReference type="SUPFAM" id="SSF52540">
    <property type="entry name" value="P-loop containing nucleoside triphosphate hydrolases"/>
    <property type="match status" value="1"/>
</dbReference>
<comment type="subcellular location">
    <subcellularLocation>
        <location evidence="1">Cell membrane</location>
        <topology evidence="1">Peripheral membrane protein</topology>
    </subcellularLocation>
</comment>
<dbReference type="Pfam" id="PF00005">
    <property type="entry name" value="ABC_tran"/>
    <property type="match status" value="1"/>
</dbReference>
<dbReference type="InterPro" id="IPR003439">
    <property type="entry name" value="ABC_transporter-like_ATP-bd"/>
</dbReference>
<evidence type="ECO:0000256" key="2">
    <source>
        <dbReference type="ARBA" id="ARBA00022448"/>
    </source>
</evidence>
<keyword evidence="6" id="KW-1278">Translocase</keyword>
<protein>
    <submittedName>
        <fullName evidence="9">Nickel import ATP-binding protein NikO</fullName>
        <ecNumber evidence="9">3.6.3.-</ecNumber>
    </submittedName>
</protein>
<keyword evidence="3" id="KW-1003">Cell membrane</keyword>
<keyword evidence="7" id="KW-0472">Membrane</keyword>
<evidence type="ECO:0000259" key="8">
    <source>
        <dbReference type="PROSITE" id="PS50893"/>
    </source>
</evidence>
<dbReference type="EC" id="3.6.3.-" evidence="9"/>
<dbReference type="KEGG" id="sulj:SJPD1_1602"/>
<accession>A0A290HWG1</accession>
<dbReference type="Proteomes" id="UP000217349">
    <property type="component" value="Chromosome"/>
</dbReference>
<dbReference type="InterPro" id="IPR050095">
    <property type="entry name" value="ECF_ABC_transporter_ATP-bd"/>
</dbReference>
<dbReference type="GO" id="GO:0016887">
    <property type="term" value="F:ATP hydrolysis activity"/>
    <property type="evidence" value="ECO:0007669"/>
    <property type="project" value="InterPro"/>
</dbReference>
<dbReference type="InterPro" id="IPR003593">
    <property type="entry name" value="AAA+_ATPase"/>
</dbReference>
<reference evidence="10" key="1">
    <citation type="submission" date="2017-09" db="EMBL/GenBank/DDBJ databases">
        <title>The complete genome of Sulfurospirillum sp. JPD-1.</title>
        <authorList>
            <person name="Goris T."/>
        </authorList>
    </citation>
    <scope>NUCLEOTIDE SEQUENCE [LARGE SCALE GENOMIC DNA]</scope>
    <source>
        <strain evidence="10">JPD-1</strain>
    </source>
</reference>
<dbReference type="AlphaFoldDB" id="A0A290HWG1"/>
<dbReference type="GO" id="GO:0043190">
    <property type="term" value="C:ATP-binding cassette (ABC) transporter complex"/>
    <property type="evidence" value="ECO:0007669"/>
    <property type="project" value="TreeGrafter"/>
</dbReference>
<dbReference type="PROSITE" id="PS00211">
    <property type="entry name" value="ABC_TRANSPORTER_1"/>
    <property type="match status" value="1"/>
</dbReference>
<evidence type="ECO:0000256" key="7">
    <source>
        <dbReference type="ARBA" id="ARBA00023136"/>
    </source>
</evidence>
<dbReference type="PANTHER" id="PTHR43553">
    <property type="entry name" value="HEAVY METAL TRANSPORTER"/>
    <property type="match status" value="1"/>
</dbReference>
<dbReference type="InterPro" id="IPR017871">
    <property type="entry name" value="ABC_transporter-like_CS"/>
</dbReference>
<evidence type="ECO:0000256" key="1">
    <source>
        <dbReference type="ARBA" id="ARBA00004202"/>
    </source>
</evidence>
<feature type="domain" description="ABC transporter" evidence="8">
    <location>
        <begin position="17"/>
        <end position="244"/>
    </location>
</feature>
<keyword evidence="4" id="KW-0547">Nucleotide-binding</keyword>
<dbReference type="InterPro" id="IPR015856">
    <property type="entry name" value="ABC_transpr_CbiO/EcfA_su"/>
</dbReference>
<keyword evidence="9" id="KW-0378">Hydrolase</keyword>
<sequence>MIVKKKVWRLKQGDFLIKIENLTYQYETQCVLDKLSFEIKAGEKVVLLGNNGSGKSTLLRILAGLYFGEGSYVYKDQLITKKSVGKTFRKEIGILFQNPETMMFNPTVYDEIAFGLREFDVENVDERVRAIAEKFRLTHHLQNSPLKLSGGEKQKVMLCAILALEPQFLLLDEPTANMDPKTTGWFVDLLSEMNITTLISTHNISLAYELGDRALVLNDKHQLIYNGEIEALMRDKKILIEGNLLHLHAHKHKDFQHSHYHMHHF</sequence>
<dbReference type="Gene3D" id="3.40.50.300">
    <property type="entry name" value="P-loop containing nucleotide triphosphate hydrolases"/>
    <property type="match status" value="1"/>
</dbReference>
<dbReference type="PROSITE" id="PS50893">
    <property type="entry name" value="ABC_TRANSPORTER_2"/>
    <property type="match status" value="1"/>
</dbReference>
<dbReference type="GO" id="GO:0005524">
    <property type="term" value="F:ATP binding"/>
    <property type="evidence" value="ECO:0007669"/>
    <property type="project" value="UniProtKB-KW"/>
</dbReference>